<dbReference type="SUPFAM" id="SSF53474">
    <property type="entry name" value="alpha/beta-Hydrolases"/>
    <property type="match status" value="1"/>
</dbReference>
<comment type="caution">
    <text evidence="1">The sequence shown here is derived from an EMBL/GenBank/DDBJ whole genome shotgun (WGS) entry which is preliminary data.</text>
</comment>
<dbReference type="RefSeq" id="XP_058328108.1">
    <property type="nucleotide sequence ID" value="XM_058477763.1"/>
</dbReference>
<reference evidence="1" key="2">
    <citation type="journal article" date="2023" name="IMA Fungus">
        <title>Comparative genomic study of the Penicillium genus elucidates a diverse pangenome and 15 lateral gene transfer events.</title>
        <authorList>
            <person name="Petersen C."/>
            <person name="Sorensen T."/>
            <person name="Nielsen M.R."/>
            <person name="Sondergaard T.E."/>
            <person name="Sorensen J.L."/>
            <person name="Fitzpatrick D.A."/>
            <person name="Frisvad J.C."/>
            <person name="Nielsen K.L."/>
        </authorList>
    </citation>
    <scope>NUCLEOTIDE SEQUENCE</scope>
    <source>
        <strain evidence="1">IBT 19713</strain>
    </source>
</reference>
<proteinExistence type="predicted"/>
<dbReference type="Proteomes" id="UP001150941">
    <property type="component" value="Unassembled WGS sequence"/>
</dbReference>
<dbReference type="OrthoDB" id="3511730at2759"/>
<name>A0A9W9TJW1_9EURO</name>
<reference evidence="1" key="1">
    <citation type="submission" date="2022-11" db="EMBL/GenBank/DDBJ databases">
        <authorList>
            <person name="Petersen C."/>
        </authorList>
    </citation>
    <scope>NUCLEOTIDE SEQUENCE</scope>
    <source>
        <strain evidence="1">IBT 19713</strain>
    </source>
</reference>
<evidence type="ECO:0000313" key="2">
    <source>
        <dbReference type="Proteomes" id="UP001150941"/>
    </source>
</evidence>
<gene>
    <name evidence="1" type="ORF">N7468_008467</name>
</gene>
<dbReference type="InterPro" id="IPR029058">
    <property type="entry name" value="AB_hydrolase_fold"/>
</dbReference>
<evidence type="ECO:0000313" key="1">
    <source>
        <dbReference type="EMBL" id="KAJ5223925.1"/>
    </source>
</evidence>
<dbReference type="GO" id="GO:0017000">
    <property type="term" value="P:antibiotic biosynthetic process"/>
    <property type="evidence" value="ECO:0007669"/>
    <property type="project" value="UniProtKB-ARBA"/>
</dbReference>
<keyword evidence="2" id="KW-1185">Reference proteome</keyword>
<organism evidence="1 2">
    <name type="scientific">Penicillium chermesinum</name>
    <dbReference type="NCBI Taxonomy" id="63820"/>
    <lineage>
        <taxon>Eukaryota</taxon>
        <taxon>Fungi</taxon>
        <taxon>Dikarya</taxon>
        <taxon>Ascomycota</taxon>
        <taxon>Pezizomycotina</taxon>
        <taxon>Eurotiomycetes</taxon>
        <taxon>Eurotiomycetidae</taxon>
        <taxon>Eurotiales</taxon>
        <taxon>Aspergillaceae</taxon>
        <taxon>Penicillium</taxon>
    </lineage>
</organism>
<dbReference type="Gene3D" id="3.40.50.1820">
    <property type="entry name" value="alpha/beta hydrolase"/>
    <property type="match status" value="1"/>
</dbReference>
<dbReference type="GO" id="GO:0072330">
    <property type="term" value="P:monocarboxylic acid biosynthetic process"/>
    <property type="evidence" value="ECO:0007669"/>
    <property type="project" value="UniProtKB-ARBA"/>
</dbReference>
<dbReference type="AlphaFoldDB" id="A0A9W9TJW1"/>
<accession>A0A9W9TJW1</accession>
<dbReference type="GeneID" id="83205066"/>
<sequence length="96" mass="10334">MGLYIPFSKIHPDLSLLCIDRWTQGPDAARSGPALLSELSSTTLELLDSLKVNTFSIAAHSAGVYQMLDLAEEAPGRTQHVFPISTHTPAPYLSPG</sequence>
<dbReference type="EMBL" id="JAPQKS010000006">
    <property type="protein sequence ID" value="KAJ5223925.1"/>
    <property type="molecule type" value="Genomic_DNA"/>
</dbReference>
<protein>
    <submittedName>
        <fullName evidence="1">Uncharacterized protein</fullName>
    </submittedName>
</protein>